<dbReference type="SUPFAM" id="SSF52540">
    <property type="entry name" value="P-loop containing nucleoside triphosphate hydrolases"/>
    <property type="match status" value="1"/>
</dbReference>
<reference evidence="2" key="1">
    <citation type="submission" date="2020-09" db="EMBL/GenBank/DDBJ databases">
        <title>Clinical and molecular characterization of Acinetobacter seifertii in Taiwan.</title>
        <authorList>
            <person name="Li L.-H."/>
            <person name="Yang Y.-S."/>
            <person name="Sun J.-R."/>
            <person name="Huang T.-W."/>
            <person name="Huang W.-C."/>
            <person name="Wang Y.-C."/>
            <person name="Kuo T.-H."/>
            <person name="Kuo S.-C."/>
            <person name="Chen T.-L."/>
        </authorList>
    </citation>
    <scope>NUCLEOTIDE SEQUENCE [LARGE SCALE GENOMIC DNA]</scope>
    <source>
        <strain evidence="2">AS39</strain>
    </source>
</reference>
<keyword evidence="1" id="KW-0067">ATP-binding</keyword>
<proteinExistence type="predicted"/>
<dbReference type="InterPro" id="IPR027417">
    <property type="entry name" value="P-loop_NTPase"/>
</dbReference>
<accession>A0A7H2VBB0</accession>
<dbReference type="EMBL" id="CP061646">
    <property type="protein sequence ID" value="QNX73643.1"/>
    <property type="molecule type" value="Genomic_DNA"/>
</dbReference>
<dbReference type="RefSeq" id="WP_019457614.1">
    <property type="nucleotide sequence ID" value="NZ_CP061646.1"/>
</dbReference>
<dbReference type="Gene3D" id="3.40.50.300">
    <property type="entry name" value="P-loop containing nucleotide triphosphate hydrolases"/>
    <property type="match status" value="1"/>
</dbReference>
<dbReference type="Proteomes" id="UP000516666">
    <property type="component" value="Chromosome"/>
</dbReference>
<dbReference type="GO" id="GO:0005524">
    <property type="term" value="F:ATP binding"/>
    <property type="evidence" value="ECO:0007669"/>
    <property type="project" value="UniProtKB-KW"/>
</dbReference>
<evidence type="ECO:0000313" key="1">
    <source>
        <dbReference type="EMBL" id="QNX73643.1"/>
    </source>
</evidence>
<sequence>MLVHQSLIEYENIPQADVERQAIDSLRGYVYQIYAAALAWLDIDKSSKIFLEVAEDYAIVAQDAIKAVQVKDTVASTKVTLNTASVQDAISNFIKLVESNTSTNVFLRYFTTSEIGVEKALLDRPDGIAGLLYWQKAAISSDIEPLRRLLVSNKFPENVREFVQCRSNEELRKDLLRKIHWDCGNPDLKTLQQEFHDRLVSVCRDTFNIPATDVSQISDILTLHVLRKSIVATPVDRVLTSADLHLIIDKASRISIKKNTFETMIQSLSLLVPQLNNGVNDNLTVNFTSPTWMIKSADLPINNHMVQRSELEKNILNNLEKYGVTFLVGASGVGKSFVARSVVEQLTSNFVIIDFRDANIDETKAILSSLLSKLGGLNSEFIIFEDLNYLNEPALKLLIMQIFKAIGRRYISAIVTLYQEPALKTLSNFDFDQRSIVSCPYFTEDETSKLVQLFGGEPSVWGKLCHISGGHGHPQLVYAFICGVASRGWVRSEISAIIETGLSSGDIVLERESARKSLMSALRDDSRELLYRLSLFIGNFNRFSAMQIALLSPSINRSGEAFDSVTGSWIEKIGQDNYRISPLIASSGKDMLSPVLQEEVNSKIADQFISQKSIDVTDITRIILHAMLGKNEKVLFIISSKFISADEKLINSLAESSSIIGLFDLSKPIYPTNMYISLLLRLAQFKILMVTPKSGKITECIDVLRKELDLCDSKNHKEIQALVFLGILNNMGIANYIDDWVELLLKLPEVFASLSFPFDLSSDIQNISGNNGDIATLFFAIGSAKLNTIENLQKVLKQLDQLQPTQRMMLLQGIKDFSLDYSVLINSSWSSQSKKQLDAEDASHRYKQMAKMTQDWGVRSITVQCWIASAIMIDEYAHDQNRALQVLDDAIVEVGPDILISRAKAKIFFNAKDYPNALAIMRKIADQIGSESYIERAFALREAAISAANCNEWLLAEKWFLESQKVAELIDLPNMRIMAIGLGADAAVAAFNIGEVKRTLQSLVVTLTNLSNILPESSLQASYCHHMVRHTILWIKAQLEGWSELPNGEAIVMKPGICSDIEPSKEISERPLAALEIAWYLLADCEFKSRKNTGIAKGLDKRLINGRILPMELGFRLQYLWREINTINVEGFSNYLMDYIELRSYLSEHELEIKKENDLLNPKYINIPKLSTIELNQSHREYVDDAIMAFIIVAACKNASEILVSLRQTLSKNLDRKILNDEILLRVVIDDPKCAPISFIQMLVDSAMLFRSNIHVIPQNYCIAGLRFLLQAWQSLYKSELIAVIAIWQRKAWTRILESEKFQLILPQIFEPEIYRVLSNLENDEKFLGSLLLVTADATGLNLSQDLRNNLKILAIKS</sequence>
<protein>
    <submittedName>
        <fullName evidence="1">ATP-binding protein</fullName>
    </submittedName>
</protein>
<name>A0A7H2VBB0_9GAMM</name>
<reference evidence="1 2" key="2">
    <citation type="submission" date="2020-09" db="EMBL/GenBank/DDBJ databases">
        <authorList>
            <person name="Chen F.-J."/>
            <person name="Lee Y.-T."/>
        </authorList>
    </citation>
    <scope>NUCLEOTIDE SEQUENCE [LARGE SCALE GENOMIC DNA]</scope>
    <source>
        <strain evidence="1 2">AS39</strain>
    </source>
</reference>
<evidence type="ECO:0000313" key="2">
    <source>
        <dbReference type="Proteomes" id="UP000516666"/>
    </source>
</evidence>
<organism evidence="1 2">
    <name type="scientific">Acinetobacter seifertii</name>
    <dbReference type="NCBI Taxonomy" id="1530123"/>
    <lineage>
        <taxon>Bacteria</taxon>
        <taxon>Pseudomonadati</taxon>
        <taxon>Pseudomonadota</taxon>
        <taxon>Gammaproteobacteria</taxon>
        <taxon>Moraxellales</taxon>
        <taxon>Moraxellaceae</taxon>
        <taxon>Acinetobacter</taxon>
        <taxon>Acinetobacter calcoaceticus/baumannii complex</taxon>
    </lineage>
</organism>
<keyword evidence="1" id="KW-0547">Nucleotide-binding</keyword>
<gene>
    <name evidence="1" type="ORF">IC776_07255</name>
</gene>